<evidence type="ECO:0000256" key="1">
    <source>
        <dbReference type="SAM" id="MobiDB-lite"/>
    </source>
</evidence>
<proteinExistence type="predicted"/>
<organism evidence="2 3">
    <name type="scientific">Cladophialophora chaetospira</name>
    <dbReference type="NCBI Taxonomy" id="386627"/>
    <lineage>
        <taxon>Eukaryota</taxon>
        <taxon>Fungi</taxon>
        <taxon>Dikarya</taxon>
        <taxon>Ascomycota</taxon>
        <taxon>Pezizomycotina</taxon>
        <taxon>Eurotiomycetes</taxon>
        <taxon>Chaetothyriomycetidae</taxon>
        <taxon>Chaetothyriales</taxon>
        <taxon>Herpotrichiellaceae</taxon>
        <taxon>Cladophialophora</taxon>
    </lineage>
</organism>
<dbReference type="Proteomes" id="UP001172673">
    <property type="component" value="Unassembled WGS sequence"/>
</dbReference>
<keyword evidence="3" id="KW-1185">Reference proteome</keyword>
<accession>A0AA38WY17</accession>
<reference evidence="2" key="1">
    <citation type="submission" date="2022-10" db="EMBL/GenBank/DDBJ databases">
        <title>Culturing micro-colonial fungi from biological soil crusts in the Mojave desert and describing Neophaeococcomyces mojavensis, and introducing the new genera and species Taxawa tesnikishii.</title>
        <authorList>
            <person name="Kurbessoian T."/>
            <person name="Stajich J.E."/>
        </authorList>
    </citation>
    <scope>NUCLEOTIDE SEQUENCE</scope>
    <source>
        <strain evidence="2">TK_41</strain>
    </source>
</reference>
<gene>
    <name evidence="2" type="ORF">H2200_012513</name>
</gene>
<feature type="compositionally biased region" description="Polar residues" evidence="1">
    <location>
        <begin position="45"/>
        <end position="56"/>
    </location>
</feature>
<protein>
    <submittedName>
        <fullName evidence="2">Uncharacterized protein</fullName>
    </submittedName>
</protein>
<name>A0AA38WY17_9EURO</name>
<feature type="compositionally biased region" description="Pro residues" evidence="1">
    <location>
        <begin position="57"/>
        <end position="66"/>
    </location>
</feature>
<feature type="compositionally biased region" description="Polar residues" evidence="1">
    <location>
        <begin position="146"/>
        <end position="166"/>
    </location>
</feature>
<evidence type="ECO:0000313" key="3">
    <source>
        <dbReference type="Proteomes" id="UP001172673"/>
    </source>
</evidence>
<comment type="caution">
    <text evidence="2">The sequence shown here is derived from an EMBL/GenBank/DDBJ whole genome shotgun (WGS) entry which is preliminary data.</text>
</comment>
<feature type="region of interest" description="Disordered" evidence="1">
    <location>
        <begin position="34"/>
        <end position="69"/>
    </location>
</feature>
<feature type="region of interest" description="Disordered" evidence="1">
    <location>
        <begin position="144"/>
        <end position="214"/>
    </location>
</feature>
<dbReference type="EMBL" id="JAPDRK010000023">
    <property type="protein sequence ID" value="KAJ9603218.1"/>
    <property type="molecule type" value="Genomic_DNA"/>
</dbReference>
<dbReference type="AlphaFoldDB" id="A0AA38WY17"/>
<sequence length="226" mass="25327">MCYHTTYLFLACGHAALGNPIPDSHCLRQDAQTIRRHSEHEDRQQQQPSQTEGNSLPSPPTTPQPPTECREKLMHPLHTFRLKTLCPSCQEERDARIEAFDAHTREDVEQRILTRSAERNERGSDFGRRRLFRASTKLEMIMDAPGTSSQSGKTWDTLSQAGSLQSPVGEGVGKIMDGFRRRWNNHDTASSPGESRRDSGEQSAPPYSPSVARLSFAVLGDGQDRL</sequence>
<evidence type="ECO:0000313" key="2">
    <source>
        <dbReference type="EMBL" id="KAJ9603218.1"/>
    </source>
</evidence>